<feature type="domain" description="BT4734-like N-terminal" evidence="3">
    <location>
        <begin position="54"/>
        <end position="172"/>
    </location>
</feature>
<reference evidence="5" key="1">
    <citation type="submission" date="2016-10" db="EMBL/GenBank/DDBJ databases">
        <authorList>
            <person name="Varghese N."/>
            <person name="Submissions S."/>
        </authorList>
    </citation>
    <scope>NUCLEOTIDE SEQUENCE [LARGE SCALE GENOMIC DNA]</scope>
    <source>
        <strain evidence="5">DSM 15363</strain>
    </source>
</reference>
<dbReference type="AlphaFoldDB" id="A0A1G8FHB8"/>
<evidence type="ECO:0000259" key="3">
    <source>
        <dbReference type="Pfam" id="PF08800"/>
    </source>
</evidence>
<protein>
    <submittedName>
        <fullName evidence="4">Primase C terminal 2 (PriCT-2)</fullName>
    </submittedName>
</protein>
<keyword evidence="5" id="KW-1185">Reference proteome</keyword>
<dbReference type="Proteomes" id="UP000199492">
    <property type="component" value="Unassembled WGS sequence"/>
</dbReference>
<dbReference type="InterPro" id="IPR025048">
    <property type="entry name" value="DUF3987"/>
</dbReference>
<accession>A0A1G8FHB8</accession>
<evidence type="ECO:0000313" key="4">
    <source>
        <dbReference type="EMBL" id="SDH81389.1"/>
    </source>
</evidence>
<dbReference type="RefSeq" id="WP_092468447.1">
    <property type="nucleotide sequence ID" value="NZ_FNCZ01000004.1"/>
</dbReference>
<name>A0A1G8FHB8_9FLAO</name>
<evidence type="ECO:0000256" key="1">
    <source>
        <dbReference type="SAM" id="MobiDB-lite"/>
    </source>
</evidence>
<feature type="region of interest" description="Disordered" evidence="1">
    <location>
        <begin position="741"/>
        <end position="761"/>
    </location>
</feature>
<dbReference type="EMBL" id="FNCZ01000004">
    <property type="protein sequence ID" value="SDH81389.1"/>
    <property type="molecule type" value="Genomic_DNA"/>
</dbReference>
<dbReference type="Pfam" id="PF08707">
    <property type="entry name" value="PriCT_2"/>
    <property type="match status" value="1"/>
</dbReference>
<dbReference type="OrthoDB" id="1522635at2"/>
<evidence type="ECO:0000313" key="5">
    <source>
        <dbReference type="Proteomes" id="UP000199492"/>
    </source>
</evidence>
<evidence type="ECO:0000259" key="2">
    <source>
        <dbReference type="Pfam" id="PF08707"/>
    </source>
</evidence>
<dbReference type="InterPro" id="IPR014819">
    <property type="entry name" value="PriCT_2"/>
</dbReference>
<dbReference type="InterPro" id="IPR014907">
    <property type="entry name" value="BT4734-like_N"/>
</dbReference>
<gene>
    <name evidence="4" type="ORF">SAMN04489796_104251</name>
</gene>
<dbReference type="GO" id="GO:0016817">
    <property type="term" value="F:hydrolase activity, acting on acid anhydrides"/>
    <property type="evidence" value="ECO:0007669"/>
    <property type="project" value="InterPro"/>
</dbReference>
<proteinExistence type="predicted"/>
<dbReference type="STRING" id="262004.SAMN04489796_104251"/>
<organism evidence="4 5">
    <name type="scientific">Winogradskyella thalassocola</name>
    <dbReference type="NCBI Taxonomy" id="262004"/>
    <lineage>
        <taxon>Bacteria</taxon>
        <taxon>Pseudomonadati</taxon>
        <taxon>Bacteroidota</taxon>
        <taxon>Flavobacteriia</taxon>
        <taxon>Flavobacteriales</taxon>
        <taxon>Flavobacteriaceae</taxon>
        <taxon>Winogradskyella</taxon>
    </lineage>
</organism>
<feature type="domain" description="Primase C-terminal 2" evidence="2">
    <location>
        <begin position="215"/>
        <end position="282"/>
    </location>
</feature>
<dbReference type="Pfam" id="PF13148">
    <property type="entry name" value="DUF3987"/>
    <property type="match status" value="1"/>
</dbReference>
<dbReference type="Pfam" id="PF08800">
    <property type="entry name" value="BT4734-like_N"/>
    <property type="match status" value="1"/>
</dbReference>
<sequence length="761" mass="87944">MQAVVSVFKDFVNKVEDKPLEKILNDIKLGTYKTEISDIRNLLSNDNKQEADQLKKQLIGFTVSGTFNNGRSIDKINAYSKYVILDIDKLEYSHLQLIKNNTRLAPYTYASFISPSGKGLKIIVKVNASKERHKEAYKQVVDYYEQALNIDIDTSGSDICRLCFVSYDEDCFINANADTFEVIIKPKEIAPLIKQNNQINNDIEAYISEIEKKGTDITGNYETWRNLGFALSEEYGETGREYYHRISRFYIKYNYQQCDKQFTNCLKAKGTGVNISTFYYMAHQNNIKPFKETIEEELLIQKEETNLEDYSDSPTFSTSLIPQLPQFLQHVVKYTKTDQEKDIMILGAITAISACLPKIYGIYDGDKVYSNLYLFITAAAASGKGKLKFCKRLVYKIHKTMREEAKLMEAEYDAELAQYNKNKAKDENLKKPPKPPIRMLFIPANNSSTGMFQLLHDSKGRGLIFETEADTLAKNFKTDYGDYSDGFRNAFHHETIKYFRRTDREYVEIEEPCLSCALTGTPKQVLALMPNAENGLFSRFMFYQMPTSTNWKNVFAIDTKKGLNEYFDNLGSEFYELYRQLITNTEIQFSYTEEQQEVFNQFFSKINLYYLNVNPLEYNSSIKRMGIIAFRISMILTVLRILETGDVSNPLYCSDEDFQTTLTMVKALIKHSSKVYSSLPEDKTAINYKNKREQFIESLPLRFTTQDYISFASKLNITQKTAERYITSLCKSKFLARESQGNYYNPSKEESEENEESKGNE</sequence>